<keyword evidence="4" id="KW-0680">Restriction system</keyword>
<dbReference type="GO" id="GO:0003886">
    <property type="term" value="F:DNA (cytosine-5-)-methyltransferase activity"/>
    <property type="evidence" value="ECO:0007669"/>
    <property type="project" value="UniProtKB-EC"/>
</dbReference>
<dbReference type="InterPro" id="IPR018117">
    <property type="entry name" value="C5_DNA_meth_AS"/>
</dbReference>
<name>A0A073IQ49_9BACT</name>
<dbReference type="RefSeq" id="WP_051682789.1">
    <property type="nucleotide sequence ID" value="NZ_JMKI01000037.1"/>
</dbReference>
<comment type="catalytic activity">
    <reaction evidence="7">
        <text>a 2'-deoxycytidine in DNA + S-adenosyl-L-methionine = a 5-methyl-2'-deoxycytidine in DNA + S-adenosyl-L-homocysteine + H(+)</text>
        <dbReference type="Rhea" id="RHEA:13681"/>
        <dbReference type="Rhea" id="RHEA-COMP:11369"/>
        <dbReference type="Rhea" id="RHEA-COMP:11370"/>
        <dbReference type="ChEBI" id="CHEBI:15378"/>
        <dbReference type="ChEBI" id="CHEBI:57856"/>
        <dbReference type="ChEBI" id="CHEBI:59789"/>
        <dbReference type="ChEBI" id="CHEBI:85452"/>
        <dbReference type="ChEBI" id="CHEBI:85454"/>
        <dbReference type="EC" id="2.1.1.37"/>
    </reaction>
</comment>
<evidence type="ECO:0000256" key="2">
    <source>
        <dbReference type="ARBA" id="ARBA00022679"/>
    </source>
</evidence>
<dbReference type="InterPro" id="IPR029063">
    <property type="entry name" value="SAM-dependent_MTases_sf"/>
</dbReference>
<keyword evidence="9" id="KW-1185">Reference proteome</keyword>
<dbReference type="EMBL" id="JMKI01000037">
    <property type="protein sequence ID" value="KEJ91710.1"/>
    <property type="molecule type" value="Genomic_DNA"/>
</dbReference>
<gene>
    <name evidence="8" type="ORF">EH55_06970</name>
</gene>
<organism evidence="8 9">
    <name type="scientific">Synergistes jonesii</name>
    <dbReference type="NCBI Taxonomy" id="2754"/>
    <lineage>
        <taxon>Bacteria</taxon>
        <taxon>Thermotogati</taxon>
        <taxon>Synergistota</taxon>
        <taxon>Synergistia</taxon>
        <taxon>Synergistales</taxon>
        <taxon>Synergistaceae</taxon>
        <taxon>Synergistes</taxon>
    </lineage>
</organism>
<dbReference type="Gene3D" id="3.40.50.150">
    <property type="entry name" value="Vaccinia Virus protein VP39"/>
    <property type="match status" value="1"/>
</dbReference>
<dbReference type="NCBIfam" id="TIGR00675">
    <property type="entry name" value="dcm"/>
    <property type="match status" value="1"/>
</dbReference>
<dbReference type="GeneID" id="90984807"/>
<dbReference type="AlphaFoldDB" id="A0A073IQ49"/>
<dbReference type="PROSITE" id="PS51679">
    <property type="entry name" value="SAM_MT_C5"/>
    <property type="match status" value="1"/>
</dbReference>
<dbReference type="OrthoDB" id="32195at2"/>
<dbReference type="PROSITE" id="PS00094">
    <property type="entry name" value="C5_MTASE_1"/>
    <property type="match status" value="1"/>
</dbReference>
<dbReference type="GO" id="GO:0032259">
    <property type="term" value="P:methylation"/>
    <property type="evidence" value="ECO:0007669"/>
    <property type="project" value="UniProtKB-KW"/>
</dbReference>
<dbReference type="PRINTS" id="PR00105">
    <property type="entry name" value="C5METTRFRASE"/>
</dbReference>
<evidence type="ECO:0000256" key="7">
    <source>
        <dbReference type="RuleBase" id="RU000417"/>
    </source>
</evidence>
<protein>
    <recommendedName>
        <fullName evidence="7">Cytosine-specific methyltransferase</fullName>
        <ecNumber evidence="7">2.1.1.37</ecNumber>
    </recommendedName>
</protein>
<evidence type="ECO:0000256" key="3">
    <source>
        <dbReference type="ARBA" id="ARBA00022691"/>
    </source>
</evidence>
<accession>A0A073IQ49</accession>
<dbReference type="InterPro" id="IPR001525">
    <property type="entry name" value="C5_MeTfrase"/>
</dbReference>
<dbReference type="SUPFAM" id="SSF53335">
    <property type="entry name" value="S-adenosyl-L-methionine-dependent methyltransferases"/>
    <property type="match status" value="1"/>
</dbReference>
<dbReference type="PANTHER" id="PTHR46098">
    <property type="entry name" value="TRNA (CYTOSINE(38)-C(5))-METHYLTRANSFERASE"/>
    <property type="match status" value="1"/>
</dbReference>
<evidence type="ECO:0000256" key="4">
    <source>
        <dbReference type="ARBA" id="ARBA00022747"/>
    </source>
</evidence>
<reference evidence="8 9" key="1">
    <citation type="submission" date="2014-04" db="EMBL/GenBank/DDBJ databases">
        <title>Draft Genome Sequence of Synergistes jonesii.</title>
        <authorList>
            <person name="Coil D.A."/>
            <person name="Eisen J.A."/>
            <person name="Holland-Moritz H.E."/>
        </authorList>
    </citation>
    <scope>NUCLEOTIDE SEQUENCE [LARGE SCALE GENOMIC DNA]</scope>
    <source>
        <strain evidence="8 9">78-1</strain>
    </source>
</reference>
<dbReference type="Proteomes" id="UP000027665">
    <property type="component" value="Unassembled WGS sequence"/>
</dbReference>
<dbReference type="InterPro" id="IPR050750">
    <property type="entry name" value="C5-MTase"/>
</dbReference>
<feature type="active site" evidence="5">
    <location>
        <position position="72"/>
    </location>
</feature>
<dbReference type="Pfam" id="PF00145">
    <property type="entry name" value="DNA_methylase"/>
    <property type="match status" value="1"/>
</dbReference>
<proteinExistence type="inferred from homology"/>
<dbReference type="PANTHER" id="PTHR46098:SF1">
    <property type="entry name" value="TRNA (CYTOSINE(38)-C(5))-METHYLTRANSFERASE"/>
    <property type="match status" value="1"/>
</dbReference>
<sequence length="371" mass="40464">MKALSLFSGIGGLDLAAEAAGIETAAFCEKDPFCRRVLAERWPDIPIHDDVFTLRGEDIADTIDVIHGGFPCQPFSVAGRQRGRDDERYLWPEFSRLVGELEPLWVVAENVPGIFTDDVAGDVCADLERRGYSVGIWCYEAAAVGAPHRRMRVFFVGIRESMADACEERQQRGCEPGIYGEAPKEPTVEQFAGRGLGAMWATPTSCGNNNRAGAGPHSGDGLATQIKREEASGGVLNPAWVEQLMGFPEGWTDLDVDEPRPRRGWPAPMGMGMWGTPNAAPCGMTAKTSGRPIEKSTHLETQVYCAGMEPYGAPRAQAGQYPYEFPRTVKGSKRRVERLKALGNAVVPQQAYPIFRAIAEMDGLERSSVNA</sequence>
<evidence type="ECO:0000313" key="8">
    <source>
        <dbReference type="EMBL" id="KEJ91710.1"/>
    </source>
</evidence>
<dbReference type="REBASE" id="93445">
    <property type="entry name" value="M.Sjo781ORF6970P"/>
</dbReference>
<keyword evidence="3 5" id="KW-0949">S-adenosyl-L-methionine</keyword>
<evidence type="ECO:0000313" key="9">
    <source>
        <dbReference type="Proteomes" id="UP000027665"/>
    </source>
</evidence>
<comment type="similarity">
    <text evidence="5 6">Belongs to the class I-like SAM-binding methyltransferase superfamily. C5-methyltransferase family.</text>
</comment>
<evidence type="ECO:0000256" key="6">
    <source>
        <dbReference type="RuleBase" id="RU000416"/>
    </source>
</evidence>
<dbReference type="GO" id="GO:0009307">
    <property type="term" value="P:DNA restriction-modification system"/>
    <property type="evidence" value="ECO:0007669"/>
    <property type="project" value="UniProtKB-KW"/>
</dbReference>
<evidence type="ECO:0000256" key="1">
    <source>
        <dbReference type="ARBA" id="ARBA00022603"/>
    </source>
</evidence>
<dbReference type="eggNOG" id="COG0270">
    <property type="taxonomic scope" value="Bacteria"/>
</dbReference>
<dbReference type="STRING" id="2754.EH55_06970"/>
<comment type="caution">
    <text evidence="8">The sequence shown here is derived from an EMBL/GenBank/DDBJ whole genome shotgun (WGS) entry which is preliminary data.</text>
</comment>
<keyword evidence="2 5" id="KW-0808">Transferase</keyword>
<dbReference type="EC" id="2.1.1.37" evidence="7"/>
<evidence type="ECO:0000256" key="5">
    <source>
        <dbReference type="PROSITE-ProRule" id="PRU01016"/>
    </source>
</evidence>
<keyword evidence="1 5" id="KW-0489">Methyltransferase</keyword>